<gene>
    <name evidence="6" type="ORF">H0235_000065</name>
</gene>
<feature type="domain" description="AAA+ ATPase" evidence="5">
    <location>
        <begin position="315"/>
        <end position="453"/>
    </location>
</feature>
<comment type="similarity">
    <text evidence="3">Belongs to the activator 1 small subunits family. CTF18 subfamily.</text>
</comment>
<evidence type="ECO:0000313" key="7">
    <source>
        <dbReference type="Proteomes" id="UP000600918"/>
    </source>
</evidence>
<dbReference type="SMART" id="SM00382">
    <property type="entry name" value="AAA"/>
    <property type="match status" value="1"/>
</dbReference>
<dbReference type="CDD" id="cd00009">
    <property type="entry name" value="AAA"/>
    <property type="match status" value="1"/>
</dbReference>
<comment type="subcellular location">
    <subcellularLocation>
        <location evidence="1">Nucleus</location>
    </subcellularLocation>
</comment>
<dbReference type="SUPFAM" id="SSF52540">
    <property type="entry name" value="P-loop containing nucleoside triphosphate hydrolases"/>
    <property type="match status" value="1"/>
</dbReference>
<dbReference type="InterPro" id="IPR053016">
    <property type="entry name" value="CTF18-RFC_complex"/>
</dbReference>
<protein>
    <recommendedName>
        <fullName evidence="5">AAA+ ATPase domain-containing protein</fullName>
    </recommendedName>
</protein>
<reference evidence="6" key="1">
    <citation type="journal article" date="2020" name="G3 (Bethesda)">
        <title>High-Quality Assemblies for Three Invasive Social Wasps from the &lt;i&gt;Vespula&lt;/i&gt; Genus.</title>
        <authorList>
            <person name="Harrop T.W.R."/>
            <person name="Guhlin J."/>
            <person name="McLaughlin G.M."/>
            <person name="Permina E."/>
            <person name="Stockwell P."/>
            <person name="Gilligan J."/>
            <person name="Le Lec M.F."/>
            <person name="Gruber M.A.M."/>
            <person name="Quinn O."/>
            <person name="Lovegrove M."/>
            <person name="Duncan E.J."/>
            <person name="Remnant E.J."/>
            <person name="Van Eeckhoven J."/>
            <person name="Graham B."/>
            <person name="Knapp R.A."/>
            <person name="Langford K.W."/>
            <person name="Kronenberg Z."/>
            <person name="Press M.O."/>
            <person name="Eacker S.M."/>
            <person name="Wilson-Rankin E.E."/>
            <person name="Purcell J."/>
            <person name="Lester P.J."/>
            <person name="Dearden P.K."/>
        </authorList>
    </citation>
    <scope>NUCLEOTIDE SEQUENCE</scope>
    <source>
        <strain evidence="6">Volc-1</strain>
    </source>
</reference>
<dbReference type="Gene3D" id="3.40.50.300">
    <property type="entry name" value="P-loop containing nucleotide triphosphate hydrolases"/>
    <property type="match status" value="1"/>
</dbReference>
<dbReference type="GO" id="GO:0016887">
    <property type="term" value="F:ATP hydrolysis activity"/>
    <property type="evidence" value="ECO:0007669"/>
    <property type="project" value="InterPro"/>
</dbReference>
<proteinExistence type="inferred from homology"/>
<comment type="caution">
    <text evidence="6">The sequence shown here is derived from an EMBL/GenBank/DDBJ whole genome shotgun (WGS) entry which is preliminary data.</text>
</comment>
<dbReference type="EMBL" id="JACSDY010000001">
    <property type="protein sequence ID" value="KAF7437674.1"/>
    <property type="molecule type" value="Genomic_DNA"/>
</dbReference>
<dbReference type="Gene3D" id="1.10.8.60">
    <property type="match status" value="1"/>
</dbReference>
<keyword evidence="7" id="KW-1185">Reference proteome</keyword>
<evidence type="ECO:0000256" key="4">
    <source>
        <dbReference type="SAM" id="Coils"/>
    </source>
</evidence>
<dbReference type="AlphaFoldDB" id="A0A834UFV4"/>
<evidence type="ECO:0000256" key="1">
    <source>
        <dbReference type="ARBA" id="ARBA00004123"/>
    </source>
</evidence>
<dbReference type="GO" id="GO:0005634">
    <property type="term" value="C:nucleus"/>
    <property type="evidence" value="ECO:0007669"/>
    <property type="project" value="UniProtKB-SubCell"/>
</dbReference>
<feature type="coiled-coil region" evidence="4">
    <location>
        <begin position="23"/>
        <end position="50"/>
    </location>
</feature>
<keyword evidence="4" id="KW-0175">Coiled coil</keyword>
<keyword evidence="2" id="KW-0539">Nucleus</keyword>
<dbReference type="PANTHER" id="PTHR46765">
    <property type="entry name" value="P-LOOP CONTAINING NUCLEOSIDE TRIPHOSPHATE HYDROLASES SUPERFAMILY PROTEIN"/>
    <property type="match status" value="1"/>
</dbReference>
<organism evidence="6 7">
    <name type="scientific">Vespula pensylvanica</name>
    <name type="common">Western yellow jacket</name>
    <name type="synonym">Wasp</name>
    <dbReference type="NCBI Taxonomy" id="30213"/>
    <lineage>
        <taxon>Eukaryota</taxon>
        <taxon>Metazoa</taxon>
        <taxon>Ecdysozoa</taxon>
        <taxon>Arthropoda</taxon>
        <taxon>Hexapoda</taxon>
        <taxon>Insecta</taxon>
        <taxon>Pterygota</taxon>
        <taxon>Neoptera</taxon>
        <taxon>Endopterygota</taxon>
        <taxon>Hymenoptera</taxon>
        <taxon>Apocrita</taxon>
        <taxon>Aculeata</taxon>
        <taxon>Vespoidea</taxon>
        <taxon>Vespidae</taxon>
        <taxon>Vespinae</taxon>
        <taxon>Vespula</taxon>
    </lineage>
</organism>
<dbReference type="GO" id="GO:0005524">
    <property type="term" value="F:ATP binding"/>
    <property type="evidence" value="ECO:0007669"/>
    <property type="project" value="InterPro"/>
</dbReference>
<dbReference type="Proteomes" id="UP000600918">
    <property type="component" value="Unassembled WGS sequence"/>
</dbReference>
<dbReference type="PANTHER" id="PTHR46765:SF1">
    <property type="entry name" value="P-LOOP CONTAINING NUCLEOSIDE TRIPHOSPHATE HYDROLASES SUPERFAMILY PROTEIN"/>
    <property type="match status" value="1"/>
</dbReference>
<evidence type="ECO:0000256" key="2">
    <source>
        <dbReference type="ARBA" id="ARBA00023242"/>
    </source>
</evidence>
<evidence type="ECO:0000256" key="3">
    <source>
        <dbReference type="ARBA" id="ARBA00043975"/>
    </source>
</evidence>
<evidence type="ECO:0000259" key="5">
    <source>
        <dbReference type="SMART" id="SM00382"/>
    </source>
</evidence>
<dbReference type="InterPro" id="IPR003593">
    <property type="entry name" value="AAA+_ATPase"/>
</dbReference>
<dbReference type="Pfam" id="PF00004">
    <property type="entry name" value="AAA"/>
    <property type="match status" value="1"/>
</dbReference>
<accession>A0A834UFV4</accession>
<name>A0A834UFV4_VESPE</name>
<sequence>MDNEFPDSDEEYDLIHKDDFEVLQEIQAQLNKEKNLKNNEEQTLQQTKKQKLFENDCHQPSTSTQANESYNHSIANLKKRNYDELFGDISDLLEKDTFTEFLEPKQKRPCWNETDAIIKTVVNERKKLQEEDNHRPNKTKYYQDNENGNISLRVPPWNFIALTRPFDSQRLYIRIKDEENATIESIKPVRNLLSISYNQLKAEAEEIVSTFRIRLSCNIINNAKRASLAATTSSDYDKTTSTELWVDKYKPKKYIELLSDENVNRQFLYWLKLWDKIVFNKEISSRRKRINVSTTMAEKFEDSNQNDVDNKGYPIHKIVLLTGPPGLGKTTLAHLAAKHAGYNIIEVNASDERGPDAFRQILRASTQMKAVMGKDPRPNCLILDEIDGAPTASIEELLKFVQGKSSSRDKKNKMKTEKKEESCQRPIICICNELYTPSLRPLRNFALVISVPPVSTTRLVQRLMEIAQKEKLKIHQNDLLKLVENCDCDIRSCLGTLQYMGNVDVKHNMSLGLKNTRKGLFDTWKEILKIPVTKTGILSTRDRMYNILRIVQSGDNEKLVHGIFHNYPTNCSEKIPNISEATEWFQFYDEISTSVLHNQSWSIMPYTNYAFFTWHLNLSTMQVPKLFYPVIIFETNQKIAKSTSILTTLKRNRGIDNVTSIMDVTPILPDLLNPQIRTVSGHLYSSAEKAHLSRVVNIMLDFGLTLVQEKNTEGRYEYQLNPNICEIGCFHDCKKRMKISYAVLQIISQELQIEYVKKSAKVTGITQNDIEKEAQNKIKETAISMNSIQSNKSMITNNDTSVVSNCSKQADKTSIQISKYKNYFGKIVVPDDNNIKTNAKLSPKSHEIKQIRDIVKKYGFWYKYKEGLTTAVRRQVLMKDLL</sequence>
<dbReference type="InterPro" id="IPR003959">
    <property type="entry name" value="ATPase_AAA_core"/>
</dbReference>
<dbReference type="InterPro" id="IPR027417">
    <property type="entry name" value="P-loop_NTPase"/>
</dbReference>
<evidence type="ECO:0000313" key="6">
    <source>
        <dbReference type="EMBL" id="KAF7437674.1"/>
    </source>
</evidence>